<protein>
    <submittedName>
        <fullName evidence="2">Uncharacterized protein</fullName>
    </submittedName>
</protein>
<feature type="compositionally biased region" description="Acidic residues" evidence="1">
    <location>
        <begin position="32"/>
        <end position="46"/>
    </location>
</feature>
<dbReference type="Proteomes" id="UP000183947">
    <property type="component" value="Unassembled WGS sequence"/>
</dbReference>
<dbReference type="RefSeq" id="WP_073281382.1">
    <property type="nucleotide sequence ID" value="NZ_FRAS01000002.1"/>
</dbReference>
<dbReference type="AlphaFoldDB" id="A0A1M6RSM9"/>
<evidence type="ECO:0000313" key="2">
    <source>
        <dbReference type="EMBL" id="SHK35511.1"/>
    </source>
</evidence>
<proteinExistence type="predicted"/>
<feature type="region of interest" description="Disordered" evidence="1">
    <location>
        <begin position="24"/>
        <end position="81"/>
    </location>
</feature>
<accession>A0A1M6RSM9</accession>
<sequence length="81" mass="9200">MTPLVYLLLLLAIAVYFVVIPRRRFPSPPQPDNDDDGGEPLDDGLPDLDLPPGITRPISDWEPEYNRRPRTPVRPTEPLLL</sequence>
<dbReference type="EMBL" id="FRAS01000002">
    <property type="protein sequence ID" value="SHK35511.1"/>
    <property type="molecule type" value="Genomic_DNA"/>
</dbReference>
<evidence type="ECO:0000313" key="3">
    <source>
        <dbReference type="Proteomes" id="UP000183947"/>
    </source>
</evidence>
<organism evidence="2 3">
    <name type="scientific">Hymenobacter psychrotolerans DSM 18569</name>
    <dbReference type="NCBI Taxonomy" id="1121959"/>
    <lineage>
        <taxon>Bacteria</taxon>
        <taxon>Pseudomonadati</taxon>
        <taxon>Bacteroidota</taxon>
        <taxon>Cytophagia</taxon>
        <taxon>Cytophagales</taxon>
        <taxon>Hymenobacteraceae</taxon>
        <taxon>Hymenobacter</taxon>
    </lineage>
</organism>
<evidence type="ECO:0000256" key="1">
    <source>
        <dbReference type="SAM" id="MobiDB-lite"/>
    </source>
</evidence>
<gene>
    <name evidence="2" type="ORF">SAMN02746009_00785</name>
</gene>
<keyword evidence="3" id="KW-1185">Reference proteome</keyword>
<name>A0A1M6RSM9_9BACT</name>
<reference evidence="3" key="1">
    <citation type="submission" date="2016-11" db="EMBL/GenBank/DDBJ databases">
        <authorList>
            <person name="Varghese N."/>
            <person name="Submissions S."/>
        </authorList>
    </citation>
    <scope>NUCLEOTIDE SEQUENCE [LARGE SCALE GENOMIC DNA]</scope>
    <source>
        <strain evidence="3">DSM 18569</strain>
    </source>
</reference>